<dbReference type="PANTHER" id="PTHR22854">
    <property type="entry name" value="TRYPTOPHAN BIOSYNTHESIS PROTEIN"/>
    <property type="match status" value="1"/>
</dbReference>
<dbReference type="GO" id="GO:0000162">
    <property type="term" value="P:L-tryptophan biosynthetic process"/>
    <property type="evidence" value="ECO:0007669"/>
    <property type="project" value="UniProtKB-UniPathway"/>
</dbReference>
<dbReference type="Pfam" id="PF00218">
    <property type="entry name" value="IGPS"/>
    <property type="match status" value="1"/>
</dbReference>
<comment type="caution">
    <text evidence="10">The sequence shown here is derived from an EMBL/GenBank/DDBJ whole genome shotgun (WGS) entry which is preliminary data.</text>
</comment>
<dbReference type="EMBL" id="RQHV01000037">
    <property type="protein sequence ID" value="TGN11802.1"/>
    <property type="molecule type" value="Genomic_DNA"/>
</dbReference>
<gene>
    <name evidence="10" type="ORF">EHS11_05800</name>
</gene>
<keyword evidence="11" id="KW-1185">Reference proteome</keyword>
<dbReference type="CDD" id="cd00331">
    <property type="entry name" value="IGPS"/>
    <property type="match status" value="1"/>
</dbReference>
<evidence type="ECO:0000256" key="2">
    <source>
        <dbReference type="ARBA" id="ARBA00004696"/>
    </source>
</evidence>
<keyword evidence="7" id="KW-0057">Aromatic amino acid biosynthesis</keyword>
<evidence type="ECO:0000313" key="11">
    <source>
        <dbReference type="Proteomes" id="UP000298264"/>
    </source>
</evidence>
<keyword evidence="8" id="KW-0456">Lyase</keyword>
<comment type="catalytic activity">
    <reaction evidence="1">
        <text>1-(2-carboxyphenylamino)-1-deoxy-D-ribulose 5-phosphate + H(+) = (1S,2R)-1-C-(indol-3-yl)glycerol 3-phosphate + CO2 + H2O</text>
        <dbReference type="Rhea" id="RHEA:23476"/>
        <dbReference type="ChEBI" id="CHEBI:15377"/>
        <dbReference type="ChEBI" id="CHEBI:15378"/>
        <dbReference type="ChEBI" id="CHEBI:16526"/>
        <dbReference type="ChEBI" id="CHEBI:58613"/>
        <dbReference type="ChEBI" id="CHEBI:58866"/>
        <dbReference type="EC" id="4.1.1.48"/>
    </reaction>
</comment>
<name>A0A4R9LQH7_9LEPT</name>
<protein>
    <recommendedName>
        <fullName evidence="3">indole-3-glycerol-phosphate synthase</fullName>
        <ecNumber evidence="3">4.1.1.48</ecNumber>
    </recommendedName>
</protein>
<dbReference type="PANTHER" id="PTHR22854:SF2">
    <property type="entry name" value="INDOLE-3-GLYCEROL-PHOSPHATE SYNTHASE"/>
    <property type="match status" value="1"/>
</dbReference>
<sequence length="250" mass="27748">MLHKIVATKHEEILRINLASLPKREVPVYPFAKALKQSSLTIIAECKKGSPSGGVIRPDYSPVEIAKQYEISGASAISVLTDENYFFGSVSHLRDVSRAVKIPVIRKDFILHESQIEEAYANGASAILLIVRILEKSRLEELYLYAKKLGLGVLVETHNQTEVETSLSFGMDVIGINTRDLDTFQIHSGLVQEMADLIPKDLVRVAESGVHSYQDLIQYEGVVDSVLIGTYFMKQPNIASAYETLTKPNT</sequence>
<evidence type="ECO:0000256" key="1">
    <source>
        <dbReference type="ARBA" id="ARBA00001633"/>
    </source>
</evidence>
<dbReference type="InterPro" id="IPR013785">
    <property type="entry name" value="Aldolase_TIM"/>
</dbReference>
<evidence type="ECO:0000256" key="5">
    <source>
        <dbReference type="ARBA" id="ARBA00022793"/>
    </source>
</evidence>
<evidence type="ECO:0000256" key="6">
    <source>
        <dbReference type="ARBA" id="ARBA00022822"/>
    </source>
</evidence>
<evidence type="ECO:0000256" key="3">
    <source>
        <dbReference type="ARBA" id="ARBA00012362"/>
    </source>
</evidence>
<dbReference type="AlphaFoldDB" id="A0A4R9LQH7"/>
<keyword evidence="5" id="KW-0210">Decarboxylase</keyword>
<evidence type="ECO:0000256" key="4">
    <source>
        <dbReference type="ARBA" id="ARBA00022605"/>
    </source>
</evidence>
<keyword evidence="6" id="KW-0822">Tryptophan biosynthesis</keyword>
<proteinExistence type="predicted"/>
<evidence type="ECO:0000256" key="8">
    <source>
        <dbReference type="ARBA" id="ARBA00023239"/>
    </source>
</evidence>
<dbReference type="FunFam" id="3.20.20.70:FF:000024">
    <property type="entry name" value="Indole-3-glycerol phosphate synthase"/>
    <property type="match status" value="1"/>
</dbReference>
<dbReference type="InterPro" id="IPR045186">
    <property type="entry name" value="Indole-3-glycerol_P_synth"/>
</dbReference>
<dbReference type="OrthoDB" id="9804217at2"/>
<dbReference type="GO" id="GO:0004640">
    <property type="term" value="F:phosphoribosylanthranilate isomerase activity"/>
    <property type="evidence" value="ECO:0007669"/>
    <property type="project" value="TreeGrafter"/>
</dbReference>
<dbReference type="GO" id="GO:0004425">
    <property type="term" value="F:indole-3-glycerol-phosphate synthase activity"/>
    <property type="evidence" value="ECO:0007669"/>
    <property type="project" value="UniProtKB-EC"/>
</dbReference>
<accession>A0A4R9LQH7</accession>
<reference evidence="10" key="1">
    <citation type="journal article" date="2019" name="PLoS Negl. Trop. Dis.">
        <title>Revisiting the worldwide diversity of Leptospira species in the environment.</title>
        <authorList>
            <person name="Vincent A.T."/>
            <person name="Schiettekatte O."/>
            <person name="Bourhy P."/>
            <person name="Veyrier F.J."/>
            <person name="Picardeau M."/>
        </authorList>
    </citation>
    <scope>NUCLEOTIDE SEQUENCE [LARGE SCALE GENOMIC DNA]</scope>
    <source>
        <strain evidence="10">201400974</strain>
    </source>
</reference>
<dbReference type="RefSeq" id="WP_135763466.1">
    <property type="nucleotide sequence ID" value="NZ_RQHV01000037.1"/>
</dbReference>
<dbReference type="InterPro" id="IPR011060">
    <property type="entry name" value="RibuloseP-bd_barrel"/>
</dbReference>
<dbReference type="EC" id="4.1.1.48" evidence="3"/>
<dbReference type="SUPFAM" id="SSF51366">
    <property type="entry name" value="Ribulose-phoshate binding barrel"/>
    <property type="match status" value="1"/>
</dbReference>
<keyword evidence="4" id="KW-0028">Amino-acid biosynthesis</keyword>
<dbReference type="InterPro" id="IPR013798">
    <property type="entry name" value="Indole-3-glycerol_P_synth_dom"/>
</dbReference>
<dbReference type="Gene3D" id="3.20.20.70">
    <property type="entry name" value="Aldolase class I"/>
    <property type="match status" value="1"/>
</dbReference>
<feature type="domain" description="Indole-3-glycerol phosphate synthase" evidence="9">
    <location>
        <begin position="6"/>
        <end position="244"/>
    </location>
</feature>
<evidence type="ECO:0000313" key="10">
    <source>
        <dbReference type="EMBL" id="TGN11802.1"/>
    </source>
</evidence>
<dbReference type="Proteomes" id="UP000298264">
    <property type="component" value="Unassembled WGS sequence"/>
</dbReference>
<comment type="pathway">
    <text evidence="2">Amino-acid biosynthesis; L-tryptophan biosynthesis; L-tryptophan from chorismate: step 4/5.</text>
</comment>
<evidence type="ECO:0000259" key="9">
    <source>
        <dbReference type="Pfam" id="PF00218"/>
    </source>
</evidence>
<dbReference type="UniPathway" id="UPA00035">
    <property type="reaction ID" value="UER00043"/>
</dbReference>
<evidence type="ECO:0000256" key="7">
    <source>
        <dbReference type="ARBA" id="ARBA00023141"/>
    </source>
</evidence>
<organism evidence="10 11">
    <name type="scientific">Leptospira ilyithenensis</name>
    <dbReference type="NCBI Taxonomy" id="2484901"/>
    <lineage>
        <taxon>Bacteria</taxon>
        <taxon>Pseudomonadati</taxon>
        <taxon>Spirochaetota</taxon>
        <taxon>Spirochaetia</taxon>
        <taxon>Leptospirales</taxon>
        <taxon>Leptospiraceae</taxon>
        <taxon>Leptospira</taxon>
    </lineage>
</organism>